<organism evidence="1 2">
    <name type="scientific">Dactylonectria estremocensis</name>
    <dbReference type="NCBI Taxonomy" id="1079267"/>
    <lineage>
        <taxon>Eukaryota</taxon>
        <taxon>Fungi</taxon>
        <taxon>Dikarya</taxon>
        <taxon>Ascomycota</taxon>
        <taxon>Pezizomycotina</taxon>
        <taxon>Sordariomycetes</taxon>
        <taxon>Hypocreomycetidae</taxon>
        <taxon>Hypocreales</taxon>
        <taxon>Nectriaceae</taxon>
        <taxon>Dactylonectria</taxon>
    </lineage>
</organism>
<proteinExistence type="predicted"/>
<protein>
    <recommendedName>
        <fullName evidence="3">Methyltransferase</fullName>
    </recommendedName>
</protein>
<gene>
    <name evidence="1" type="ORF">B0J13DRAFT_463133</name>
</gene>
<comment type="caution">
    <text evidence="1">The sequence shown here is derived from an EMBL/GenBank/DDBJ whole genome shotgun (WGS) entry which is preliminary data.</text>
</comment>
<sequence length="59" mass="6979">IASSIKDWPELLQQIYDNLEPGGWVRFQESSNTLYSEDDSLKPDNRLVRLMETPKEDFY</sequence>
<evidence type="ECO:0008006" key="3">
    <source>
        <dbReference type="Google" id="ProtNLM"/>
    </source>
</evidence>
<dbReference type="Proteomes" id="UP000717696">
    <property type="component" value="Unassembled WGS sequence"/>
</dbReference>
<name>A0A9P9CY13_9HYPO</name>
<evidence type="ECO:0000313" key="2">
    <source>
        <dbReference type="Proteomes" id="UP000717696"/>
    </source>
</evidence>
<dbReference type="EMBL" id="JAGMUU010000081">
    <property type="protein sequence ID" value="KAH7108929.1"/>
    <property type="molecule type" value="Genomic_DNA"/>
</dbReference>
<dbReference type="OrthoDB" id="2013972at2759"/>
<dbReference type="Pfam" id="PF13489">
    <property type="entry name" value="Methyltransf_23"/>
    <property type="match status" value="1"/>
</dbReference>
<keyword evidence="2" id="KW-1185">Reference proteome</keyword>
<reference evidence="1" key="1">
    <citation type="journal article" date="2021" name="Nat. Commun.">
        <title>Genetic determinants of endophytism in the Arabidopsis root mycobiome.</title>
        <authorList>
            <person name="Mesny F."/>
            <person name="Miyauchi S."/>
            <person name="Thiergart T."/>
            <person name="Pickel B."/>
            <person name="Atanasova L."/>
            <person name="Karlsson M."/>
            <person name="Huettel B."/>
            <person name="Barry K.W."/>
            <person name="Haridas S."/>
            <person name="Chen C."/>
            <person name="Bauer D."/>
            <person name="Andreopoulos W."/>
            <person name="Pangilinan J."/>
            <person name="LaButti K."/>
            <person name="Riley R."/>
            <person name="Lipzen A."/>
            <person name="Clum A."/>
            <person name="Drula E."/>
            <person name="Henrissat B."/>
            <person name="Kohler A."/>
            <person name="Grigoriev I.V."/>
            <person name="Martin F.M."/>
            <person name="Hacquard S."/>
        </authorList>
    </citation>
    <scope>NUCLEOTIDE SEQUENCE</scope>
    <source>
        <strain evidence="1">MPI-CAGE-AT-0021</strain>
    </source>
</reference>
<accession>A0A9P9CY13</accession>
<dbReference type="AlphaFoldDB" id="A0A9P9CY13"/>
<evidence type="ECO:0000313" key="1">
    <source>
        <dbReference type="EMBL" id="KAH7108929.1"/>
    </source>
</evidence>
<feature type="non-terminal residue" evidence="1">
    <location>
        <position position="1"/>
    </location>
</feature>